<comment type="caution">
    <text evidence="2">The sequence shown here is derived from an EMBL/GenBank/DDBJ whole genome shotgun (WGS) entry which is preliminary data.</text>
</comment>
<name>A0A9W5UQJ9_9ACTN</name>
<feature type="region of interest" description="Disordered" evidence="1">
    <location>
        <begin position="85"/>
        <end position="111"/>
    </location>
</feature>
<organism evidence="2 3">
    <name type="scientific">Micromonospora sediminimaris</name>
    <dbReference type="NCBI Taxonomy" id="547162"/>
    <lineage>
        <taxon>Bacteria</taxon>
        <taxon>Bacillati</taxon>
        <taxon>Actinomycetota</taxon>
        <taxon>Actinomycetes</taxon>
        <taxon>Micromonosporales</taxon>
        <taxon>Micromonosporaceae</taxon>
        <taxon>Micromonospora</taxon>
    </lineage>
</organism>
<protein>
    <submittedName>
        <fullName evidence="2">Uncharacterized protein</fullName>
    </submittedName>
</protein>
<feature type="region of interest" description="Disordered" evidence="1">
    <location>
        <begin position="1"/>
        <end position="39"/>
    </location>
</feature>
<proteinExistence type="predicted"/>
<gene>
    <name evidence="2" type="ORF">Vse01_23740</name>
</gene>
<reference evidence="2" key="1">
    <citation type="submission" date="2021-01" db="EMBL/GenBank/DDBJ databases">
        <title>Whole genome shotgun sequence of Verrucosispora sediminis NBRC 107745.</title>
        <authorList>
            <person name="Komaki H."/>
            <person name="Tamura T."/>
        </authorList>
    </citation>
    <scope>NUCLEOTIDE SEQUENCE</scope>
    <source>
        <strain evidence="2">NBRC 107745</strain>
    </source>
</reference>
<evidence type="ECO:0000313" key="2">
    <source>
        <dbReference type="EMBL" id="GIJ33226.1"/>
    </source>
</evidence>
<dbReference type="AlphaFoldDB" id="A0A9W5UQJ9"/>
<dbReference type="EMBL" id="BOPD01000013">
    <property type="protein sequence ID" value="GIJ33226.1"/>
    <property type="molecule type" value="Genomic_DNA"/>
</dbReference>
<feature type="compositionally biased region" description="Low complexity" evidence="1">
    <location>
        <begin position="1"/>
        <end position="15"/>
    </location>
</feature>
<sequence length="111" mass="10921">MNVAPAASATPTTSTGTLQRRGEFADQNASQAPSRSCRSGCRAAGAASRAVAIPSRMTADAAALTGTAAAAGEVTTVAVTAAAEATAVPASSPRRDNETDGDDMVRLSPTA</sequence>
<keyword evidence="3" id="KW-1185">Reference proteome</keyword>
<accession>A0A9W5UQJ9</accession>
<dbReference type="Proteomes" id="UP000607311">
    <property type="component" value="Unassembled WGS sequence"/>
</dbReference>
<evidence type="ECO:0000256" key="1">
    <source>
        <dbReference type="SAM" id="MobiDB-lite"/>
    </source>
</evidence>
<evidence type="ECO:0000313" key="3">
    <source>
        <dbReference type="Proteomes" id="UP000607311"/>
    </source>
</evidence>